<keyword evidence="10" id="KW-1185">Reference proteome</keyword>
<evidence type="ECO:0000256" key="3">
    <source>
        <dbReference type="ARBA" id="ARBA00012646"/>
    </source>
</evidence>
<evidence type="ECO:0000313" key="10">
    <source>
        <dbReference type="Proteomes" id="UP001153636"/>
    </source>
</evidence>
<dbReference type="GO" id="GO:0003993">
    <property type="term" value="F:acid phosphatase activity"/>
    <property type="evidence" value="ECO:0007669"/>
    <property type="project" value="UniProtKB-EC"/>
</dbReference>
<dbReference type="InterPro" id="IPR029033">
    <property type="entry name" value="His_PPase_superfam"/>
</dbReference>
<dbReference type="Proteomes" id="UP001153636">
    <property type="component" value="Chromosome 2"/>
</dbReference>
<dbReference type="Gene3D" id="3.40.50.1240">
    <property type="entry name" value="Phosphoglycerate mutase-like"/>
    <property type="match status" value="1"/>
</dbReference>
<feature type="chain" id="PRO_5040335310" description="acid phosphatase" evidence="8">
    <location>
        <begin position="21"/>
        <end position="390"/>
    </location>
</feature>
<comment type="similarity">
    <text evidence="2">Belongs to the histidine acid phosphatase family.</text>
</comment>
<evidence type="ECO:0000256" key="4">
    <source>
        <dbReference type="ARBA" id="ARBA00022729"/>
    </source>
</evidence>
<dbReference type="InterPro" id="IPR033379">
    <property type="entry name" value="Acid_Pase_AS"/>
</dbReference>
<evidence type="ECO:0000313" key="9">
    <source>
        <dbReference type="EMBL" id="CAH1106142.1"/>
    </source>
</evidence>
<dbReference type="CDD" id="cd07061">
    <property type="entry name" value="HP_HAP_like"/>
    <property type="match status" value="1"/>
</dbReference>
<dbReference type="OrthoDB" id="10257284at2759"/>
<feature type="non-terminal residue" evidence="9">
    <location>
        <position position="390"/>
    </location>
</feature>
<dbReference type="InterPro" id="IPR000560">
    <property type="entry name" value="His_Pase_clade-2"/>
</dbReference>
<dbReference type="EC" id="3.1.3.2" evidence="3"/>
<dbReference type="AlphaFoldDB" id="A0A9P0CWV5"/>
<evidence type="ECO:0000256" key="8">
    <source>
        <dbReference type="SAM" id="SignalP"/>
    </source>
</evidence>
<protein>
    <recommendedName>
        <fullName evidence="3">acid phosphatase</fullName>
        <ecNumber evidence="3">3.1.3.2</ecNumber>
    </recommendedName>
</protein>
<feature type="signal peptide" evidence="8">
    <location>
        <begin position="1"/>
        <end position="20"/>
    </location>
</feature>
<evidence type="ECO:0000256" key="2">
    <source>
        <dbReference type="ARBA" id="ARBA00005375"/>
    </source>
</evidence>
<keyword evidence="7" id="KW-0325">Glycoprotein</keyword>
<proteinExistence type="inferred from homology"/>
<dbReference type="PANTHER" id="PTHR11567">
    <property type="entry name" value="ACID PHOSPHATASE-RELATED"/>
    <property type="match status" value="1"/>
</dbReference>
<keyword evidence="4 8" id="KW-0732">Signal</keyword>
<evidence type="ECO:0000256" key="1">
    <source>
        <dbReference type="ARBA" id="ARBA00000032"/>
    </source>
</evidence>
<dbReference type="Pfam" id="PF00328">
    <property type="entry name" value="His_Phos_2"/>
    <property type="match status" value="1"/>
</dbReference>
<comment type="catalytic activity">
    <reaction evidence="1">
        <text>a phosphate monoester + H2O = an alcohol + phosphate</text>
        <dbReference type="Rhea" id="RHEA:15017"/>
        <dbReference type="ChEBI" id="CHEBI:15377"/>
        <dbReference type="ChEBI" id="CHEBI:30879"/>
        <dbReference type="ChEBI" id="CHEBI:43474"/>
        <dbReference type="ChEBI" id="CHEBI:67140"/>
        <dbReference type="EC" id="3.1.3.2"/>
    </reaction>
</comment>
<name>A0A9P0CWV5_9CUCU</name>
<keyword evidence="5" id="KW-0378">Hydrolase</keyword>
<reference evidence="9" key="1">
    <citation type="submission" date="2022-01" db="EMBL/GenBank/DDBJ databases">
        <authorList>
            <person name="King R."/>
        </authorList>
    </citation>
    <scope>NUCLEOTIDE SEQUENCE</scope>
</reference>
<dbReference type="EMBL" id="OV651814">
    <property type="protein sequence ID" value="CAH1106142.1"/>
    <property type="molecule type" value="Genomic_DNA"/>
</dbReference>
<evidence type="ECO:0000256" key="5">
    <source>
        <dbReference type="ARBA" id="ARBA00022801"/>
    </source>
</evidence>
<dbReference type="SUPFAM" id="SSF53254">
    <property type="entry name" value="Phosphoglycerate mutase-like"/>
    <property type="match status" value="1"/>
</dbReference>
<evidence type="ECO:0000256" key="7">
    <source>
        <dbReference type="ARBA" id="ARBA00023180"/>
    </source>
</evidence>
<gene>
    <name evidence="9" type="ORF">PSYICH_LOCUS6661</name>
</gene>
<evidence type="ECO:0000256" key="6">
    <source>
        <dbReference type="ARBA" id="ARBA00023157"/>
    </source>
</evidence>
<accession>A0A9P0CWV5</accession>
<dbReference type="PANTHER" id="PTHR11567:SF211">
    <property type="entry name" value="PROSTATIC ACID PHOSPHATASE"/>
    <property type="match status" value="1"/>
</dbReference>
<dbReference type="PROSITE" id="PS00616">
    <property type="entry name" value="HIS_ACID_PHOSPHAT_1"/>
    <property type="match status" value="1"/>
</dbReference>
<sequence length="390" mass="44678">MKLILIIVIVFIELIINVRALDNKSLVAVHLIFRHGDRCPEMNNLYKSSPYYNESYFKPSGFGQLTNKGKLTAYNLGKDIRTKYTGFLDETYNINLIDARSSDFNRTKASLQAMLAGLFPPTKELTWLPGFNWQPIATTYVERNSDKELFCFGCPSWDVNKDRYLASEEGKSVFGKYDSLLDFLSNKTEEKYEILNAYYLNFGFEILEELGYPLPDWASDVYPYPLKNLTLDYYGSITATRNLRQMAGGYLLKHILHDTDQKINGSYPDKKMYLWCGHENNIASVLQILKVWTIDDVASYGSYIAFELHYVNGVFGFQILYKNRNEPVVVKLPDCDEFCPIDTFKNLVGADIPIDDSICRGAKSSASNLEVSINYILVLIISVYHVFCEQ</sequence>
<organism evidence="9 10">
    <name type="scientific">Psylliodes chrysocephalus</name>
    <dbReference type="NCBI Taxonomy" id="3402493"/>
    <lineage>
        <taxon>Eukaryota</taxon>
        <taxon>Metazoa</taxon>
        <taxon>Ecdysozoa</taxon>
        <taxon>Arthropoda</taxon>
        <taxon>Hexapoda</taxon>
        <taxon>Insecta</taxon>
        <taxon>Pterygota</taxon>
        <taxon>Neoptera</taxon>
        <taxon>Endopterygota</taxon>
        <taxon>Coleoptera</taxon>
        <taxon>Polyphaga</taxon>
        <taxon>Cucujiformia</taxon>
        <taxon>Chrysomeloidea</taxon>
        <taxon>Chrysomelidae</taxon>
        <taxon>Galerucinae</taxon>
        <taxon>Alticini</taxon>
        <taxon>Psylliodes</taxon>
    </lineage>
</organism>
<dbReference type="InterPro" id="IPR050645">
    <property type="entry name" value="Histidine_acid_phosphatase"/>
</dbReference>
<keyword evidence="6" id="KW-1015">Disulfide bond</keyword>